<keyword evidence="2" id="KW-0789">Thiol protease inhibitor</keyword>
<evidence type="ECO:0000313" key="4">
    <source>
        <dbReference type="EMBL" id="ORA12432.1"/>
    </source>
</evidence>
<gene>
    <name evidence="4" type="ORF">BST12_24970</name>
</gene>
<dbReference type="EMBL" id="MVHE01000072">
    <property type="protein sequence ID" value="ORA12432.1"/>
    <property type="molecule type" value="Genomic_DNA"/>
</dbReference>
<keyword evidence="5" id="KW-1185">Reference proteome</keyword>
<comment type="caution">
    <text evidence="4">The sequence shown here is derived from an EMBL/GenBank/DDBJ whole genome shotgun (WGS) entry which is preliminary data.</text>
</comment>
<dbReference type="PANTHER" id="PTHR36530">
    <property type="entry name" value="INHIBITOR OF CYSTEINE PEPTIDASE"/>
    <property type="match status" value="1"/>
</dbReference>
<dbReference type="OrthoDB" id="4550788at2"/>
<accession>A0A1W9ZD39</accession>
<dbReference type="RefSeq" id="WP_139801909.1">
    <property type="nucleotide sequence ID" value="NZ_JACKTS010000053.1"/>
</dbReference>
<dbReference type="AlphaFoldDB" id="A0A1W9ZD39"/>
<dbReference type="Proteomes" id="UP000192284">
    <property type="component" value="Unassembled WGS sequence"/>
</dbReference>
<feature type="domain" description="Proteinase inhibitor I42 chagasin" evidence="3">
    <location>
        <begin position="52"/>
        <end position="142"/>
    </location>
</feature>
<dbReference type="Gene3D" id="2.60.40.2020">
    <property type="match status" value="1"/>
</dbReference>
<dbReference type="SUPFAM" id="SSF141066">
    <property type="entry name" value="ICP-like"/>
    <property type="match status" value="1"/>
</dbReference>
<proteinExistence type="predicted"/>
<dbReference type="Pfam" id="PF09394">
    <property type="entry name" value="Inhibitor_I42"/>
    <property type="match status" value="1"/>
</dbReference>
<protein>
    <recommendedName>
        <fullName evidence="3">Proteinase inhibitor I42 chagasin domain-containing protein</fullName>
    </recommendedName>
</protein>
<evidence type="ECO:0000256" key="1">
    <source>
        <dbReference type="ARBA" id="ARBA00022690"/>
    </source>
</evidence>
<reference evidence="4 5" key="1">
    <citation type="submission" date="2017-02" db="EMBL/GenBank/DDBJ databases">
        <title>The new phylogeny of genus Mycobacterium.</title>
        <authorList>
            <person name="Tortoli E."/>
            <person name="Trovato A."/>
            <person name="Cirillo D.M."/>
        </authorList>
    </citation>
    <scope>NUCLEOTIDE SEQUENCE [LARGE SCALE GENOMIC DNA]</scope>
    <source>
        <strain evidence="4 5">DSM 45057</strain>
    </source>
</reference>
<evidence type="ECO:0000256" key="2">
    <source>
        <dbReference type="ARBA" id="ARBA00022704"/>
    </source>
</evidence>
<dbReference type="InterPro" id="IPR036331">
    <property type="entry name" value="Chagasin-like_sf"/>
</dbReference>
<evidence type="ECO:0000259" key="3">
    <source>
        <dbReference type="Pfam" id="PF09394"/>
    </source>
</evidence>
<dbReference type="PROSITE" id="PS51257">
    <property type="entry name" value="PROKAR_LIPOPROTEIN"/>
    <property type="match status" value="1"/>
</dbReference>
<sequence>MKTRLIVAVAMFTALVGVGVIGCSSKGHAADKTIEVSMDDVLNQRSINRDVTLSVGDTLKVSLGSNHSTPYRWTADPKIGDPAILKQYSHEYQHEHTDRVGSPGNEVWTFNVLKTGTTTISADYASIVGSDPTPTCTFTANVTVK</sequence>
<name>A0A1W9ZD39_MYCAN</name>
<dbReference type="PANTHER" id="PTHR36530:SF1">
    <property type="entry name" value="AMOEBIASIN-1"/>
    <property type="match status" value="1"/>
</dbReference>
<evidence type="ECO:0000313" key="5">
    <source>
        <dbReference type="Proteomes" id="UP000192284"/>
    </source>
</evidence>
<dbReference type="GO" id="GO:0004869">
    <property type="term" value="F:cysteine-type endopeptidase inhibitor activity"/>
    <property type="evidence" value="ECO:0007669"/>
    <property type="project" value="UniProtKB-KW"/>
</dbReference>
<keyword evidence="1" id="KW-0646">Protease inhibitor</keyword>
<dbReference type="InterPro" id="IPR052781">
    <property type="entry name" value="Cys_protease_inhibitor_I42"/>
</dbReference>
<dbReference type="InterPro" id="IPR018990">
    <property type="entry name" value="Prot_inh_I42_chagasin"/>
</dbReference>
<organism evidence="4 5">
    <name type="scientific">Mycobacterium angelicum</name>
    <dbReference type="NCBI Taxonomy" id="470074"/>
    <lineage>
        <taxon>Bacteria</taxon>
        <taxon>Bacillati</taxon>
        <taxon>Actinomycetota</taxon>
        <taxon>Actinomycetes</taxon>
        <taxon>Mycobacteriales</taxon>
        <taxon>Mycobacteriaceae</taxon>
        <taxon>Mycobacterium</taxon>
    </lineage>
</organism>